<evidence type="ECO:0000256" key="7">
    <source>
        <dbReference type="ARBA" id="ARBA00023065"/>
    </source>
</evidence>
<gene>
    <name evidence="12" type="ORF">EB796_006803</name>
</gene>
<dbReference type="OrthoDB" id="6110812at2759"/>
<dbReference type="PANTHER" id="PTHR11690:SF248">
    <property type="entry name" value="PICKPOCKET 17, ISOFORM A"/>
    <property type="match status" value="1"/>
</dbReference>
<evidence type="ECO:0000256" key="2">
    <source>
        <dbReference type="ARBA" id="ARBA00022448"/>
    </source>
</evidence>
<proteinExistence type="inferred from homology"/>
<evidence type="ECO:0000256" key="3">
    <source>
        <dbReference type="ARBA" id="ARBA00022461"/>
    </source>
</evidence>
<name>A0A7J7K8C3_BUGNE</name>
<evidence type="ECO:0000256" key="10">
    <source>
        <dbReference type="ARBA" id="ARBA00023303"/>
    </source>
</evidence>
<dbReference type="Pfam" id="PF00858">
    <property type="entry name" value="ASC"/>
    <property type="match status" value="1"/>
</dbReference>
<dbReference type="InterPro" id="IPR001873">
    <property type="entry name" value="ENaC"/>
</dbReference>
<keyword evidence="2 11" id="KW-0813">Transport</keyword>
<dbReference type="GO" id="GO:0015280">
    <property type="term" value="F:ligand-gated sodium channel activity"/>
    <property type="evidence" value="ECO:0007669"/>
    <property type="project" value="TreeGrafter"/>
</dbReference>
<evidence type="ECO:0000256" key="6">
    <source>
        <dbReference type="ARBA" id="ARBA00023053"/>
    </source>
</evidence>
<comment type="subcellular location">
    <subcellularLocation>
        <location evidence="1">Membrane</location>
        <topology evidence="1">Multi-pass membrane protein</topology>
    </subcellularLocation>
</comment>
<keyword evidence="10 11" id="KW-0407">Ion channel</keyword>
<keyword evidence="9 11" id="KW-0739">Sodium transport</keyword>
<accession>A0A7J7K8C3</accession>
<evidence type="ECO:0000313" key="13">
    <source>
        <dbReference type="Proteomes" id="UP000593567"/>
    </source>
</evidence>
<organism evidence="12 13">
    <name type="scientific">Bugula neritina</name>
    <name type="common">Brown bryozoan</name>
    <name type="synonym">Sertularia neritina</name>
    <dbReference type="NCBI Taxonomy" id="10212"/>
    <lineage>
        <taxon>Eukaryota</taxon>
        <taxon>Metazoa</taxon>
        <taxon>Spiralia</taxon>
        <taxon>Lophotrochozoa</taxon>
        <taxon>Bryozoa</taxon>
        <taxon>Gymnolaemata</taxon>
        <taxon>Cheilostomatida</taxon>
        <taxon>Flustrina</taxon>
        <taxon>Buguloidea</taxon>
        <taxon>Bugulidae</taxon>
        <taxon>Bugula</taxon>
    </lineage>
</organism>
<dbReference type="GO" id="GO:0005886">
    <property type="term" value="C:plasma membrane"/>
    <property type="evidence" value="ECO:0007669"/>
    <property type="project" value="TreeGrafter"/>
</dbReference>
<dbReference type="EMBL" id="VXIV02000974">
    <property type="protein sequence ID" value="KAF6034892.1"/>
    <property type="molecule type" value="Genomic_DNA"/>
</dbReference>
<keyword evidence="3 11" id="KW-0894">Sodium channel</keyword>
<evidence type="ECO:0000256" key="4">
    <source>
        <dbReference type="ARBA" id="ARBA00022692"/>
    </source>
</evidence>
<dbReference type="AlphaFoldDB" id="A0A7J7K8C3"/>
<keyword evidence="4 11" id="KW-0812">Transmembrane</keyword>
<evidence type="ECO:0000256" key="11">
    <source>
        <dbReference type="RuleBase" id="RU000679"/>
    </source>
</evidence>
<keyword evidence="5" id="KW-1133">Transmembrane helix</keyword>
<reference evidence="12" key="1">
    <citation type="submission" date="2020-06" db="EMBL/GenBank/DDBJ databases">
        <title>Draft genome of Bugula neritina, a colonial animal packing powerful symbionts and potential medicines.</title>
        <authorList>
            <person name="Rayko M."/>
        </authorList>
    </citation>
    <scope>NUCLEOTIDE SEQUENCE [LARGE SCALE GENOMIC DNA]</scope>
    <source>
        <strain evidence="12">Kwan_BN1</strain>
    </source>
</reference>
<dbReference type="Gene3D" id="2.60.470.10">
    <property type="entry name" value="Acid-sensing ion channels like domains"/>
    <property type="match status" value="1"/>
</dbReference>
<evidence type="ECO:0000256" key="9">
    <source>
        <dbReference type="ARBA" id="ARBA00023201"/>
    </source>
</evidence>
<keyword evidence="6" id="KW-0915">Sodium</keyword>
<evidence type="ECO:0000313" key="12">
    <source>
        <dbReference type="EMBL" id="KAF6034892.1"/>
    </source>
</evidence>
<dbReference type="PANTHER" id="PTHR11690">
    <property type="entry name" value="AMILORIDE-SENSITIVE SODIUM CHANNEL-RELATED"/>
    <property type="match status" value="1"/>
</dbReference>
<comment type="caution">
    <text evidence="12">The sequence shown here is derived from an EMBL/GenBank/DDBJ whole genome shotgun (WGS) entry which is preliminary data.</text>
</comment>
<evidence type="ECO:0000256" key="1">
    <source>
        <dbReference type="ARBA" id="ARBA00004141"/>
    </source>
</evidence>
<evidence type="ECO:0000256" key="5">
    <source>
        <dbReference type="ARBA" id="ARBA00022989"/>
    </source>
</evidence>
<keyword evidence="7 11" id="KW-0406">Ion transport</keyword>
<sequence length="309" mass="35070">MADTTQHRRELTPKLKKVVQNFSESTSAHGPPKIVGHKYVVGKICWDLLFITGICVFTYFTCKLIIQYQQYESTFQVEMKYGQIPFPAVSFCNLNPFRLDKLSPSELLDVKKLEELYAIEQKADDDKVHRDSLKSIAQEEVYSLPPKWPSPESSSFVAMASPSTIRSLAFNLFYDGQTIKDEDILTTYSHELPEMLQECFFQGKQCDSGYFNKFFDRRFGNCFTFNSGLNATIAKANVAGPTNGLTLSFFVNQQNYLPMLANEAGMRVLLHRQGETPQMVDHGFNAATGLRTSVAMSYVYVFCSVLKDH</sequence>
<protein>
    <submittedName>
        <fullName evidence="12">SCNN1D</fullName>
    </submittedName>
</protein>
<evidence type="ECO:0000256" key="8">
    <source>
        <dbReference type="ARBA" id="ARBA00023136"/>
    </source>
</evidence>
<dbReference type="Proteomes" id="UP000593567">
    <property type="component" value="Unassembled WGS sequence"/>
</dbReference>
<comment type="similarity">
    <text evidence="11">Belongs to the amiloride-sensitive sodium channel (TC 1.A.6) family.</text>
</comment>
<dbReference type="PRINTS" id="PR01078">
    <property type="entry name" value="AMINACHANNEL"/>
</dbReference>
<keyword evidence="13" id="KW-1185">Reference proteome</keyword>
<keyword evidence="8" id="KW-0472">Membrane</keyword>